<proteinExistence type="predicted"/>
<accession>A0A843VHS7</accession>
<evidence type="ECO:0000256" key="1">
    <source>
        <dbReference type="SAM" id="MobiDB-lite"/>
    </source>
</evidence>
<protein>
    <submittedName>
        <fullName evidence="2">Uncharacterized protein</fullName>
    </submittedName>
</protein>
<organism evidence="2 3">
    <name type="scientific">Colocasia esculenta</name>
    <name type="common">Wild taro</name>
    <name type="synonym">Arum esculentum</name>
    <dbReference type="NCBI Taxonomy" id="4460"/>
    <lineage>
        <taxon>Eukaryota</taxon>
        <taxon>Viridiplantae</taxon>
        <taxon>Streptophyta</taxon>
        <taxon>Embryophyta</taxon>
        <taxon>Tracheophyta</taxon>
        <taxon>Spermatophyta</taxon>
        <taxon>Magnoliopsida</taxon>
        <taxon>Liliopsida</taxon>
        <taxon>Araceae</taxon>
        <taxon>Aroideae</taxon>
        <taxon>Colocasieae</taxon>
        <taxon>Colocasia</taxon>
    </lineage>
</organism>
<evidence type="ECO:0000313" key="2">
    <source>
        <dbReference type="EMBL" id="MQL91923.1"/>
    </source>
</evidence>
<feature type="region of interest" description="Disordered" evidence="1">
    <location>
        <begin position="194"/>
        <end position="213"/>
    </location>
</feature>
<name>A0A843VHS7_COLES</name>
<dbReference type="AlphaFoldDB" id="A0A843VHS7"/>
<dbReference type="Proteomes" id="UP000652761">
    <property type="component" value="Unassembled WGS sequence"/>
</dbReference>
<evidence type="ECO:0000313" key="3">
    <source>
        <dbReference type="Proteomes" id="UP000652761"/>
    </source>
</evidence>
<keyword evidence="3" id="KW-1185">Reference proteome</keyword>
<dbReference type="EMBL" id="NMUH01001393">
    <property type="protein sequence ID" value="MQL91923.1"/>
    <property type="molecule type" value="Genomic_DNA"/>
</dbReference>
<gene>
    <name evidence="2" type="ORF">Taro_024543</name>
</gene>
<sequence>MERGARLEDGKNVPSIISRTEENATAEGDARQRRVKGNRCITSVVAVGSTTATPGRRLCRMEKLLQMDHPRCSKLQFLQIWRQFTRLRPSSEIAWKSLEFGRADTVSTLHTHVSTHQPLAQKYAFGTVRQCRQTGDLCRHHRACLHQHATGRDRVSTHKPYVLTPLSTFVFHIVLDTWILSTPLEIGQSALSAPSWGRGTSHQGPTKGVTERRLPDGQQWNVSLVRGYGVGPTIDIFTSRMGVVSKLYYRIWQKDFAKLLVETKEMIFRYLQLTYQWEQIEKTDREMLAHMTAMPRSWCSKQKKRHFNGKSLDEESRRQYETMTQLMAPSSDVMPRATPQRLPRRPSFRSWEKIDLAVFTVRVVERC</sequence>
<comment type="caution">
    <text evidence="2">The sequence shown here is derived from an EMBL/GenBank/DDBJ whole genome shotgun (WGS) entry which is preliminary data.</text>
</comment>
<reference evidence="2" key="1">
    <citation type="submission" date="2017-07" db="EMBL/GenBank/DDBJ databases">
        <title>Taro Niue Genome Assembly and Annotation.</title>
        <authorList>
            <person name="Atibalentja N."/>
            <person name="Keating K."/>
            <person name="Fields C.J."/>
        </authorList>
    </citation>
    <scope>NUCLEOTIDE SEQUENCE</scope>
    <source>
        <strain evidence="2">Niue_2</strain>
        <tissue evidence="2">Leaf</tissue>
    </source>
</reference>